<dbReference type="EMBL" id="QFWQ01000004">
    <property type="protein sequence ID" value="RCS30551.1"/>
    <property type="molecule type" value="Genomic_DNA"/>
</dbReference>
<dbReference type="InterPro" id="IPR029058">
    <property type="entry name" value="AB_hydrolase_fold"/>
</dbReference>
<dbReference type="PIRSF" id="PIRSF037442">
    <property type="entry name" value="UCP037442_abhydr"/>
    <property type="match status" value="1"/>
</dbReference>
<feature type="transmembrane region" description="Helical" evidence="1">
    <location>
        <begin position="162"/>
        <end position="182"/>
    </location>
</feature>
<dbReference type="RefSeq" id="WP_114341706.1">
    <property type="nucleotide sequence ID" value="NZ_QFWQ01000004.1"/>
</dbReference>
<dbReference type="InterPro" id="IPR017208">
    <property type="entry name" value="UCP037442_abhydr"/>
</dbReference>
<dbReference type="InterPro" id="IPR022742">
    <property type="entry name" value="Hydrolase_4"/>
</dbReference>
<keyword evidence="3" id="KW-0378">Hydrolase</keyword>
<dbReference type="Pfam" id="PF12146">
    <property type="entry name" value="Hydrolase_4"/>
    <property type="match status" value="1"/>
</dbReference>
<reference evidence="3 4" key="1">
    <citation type="submission" date="2018-05" db="EMBL/GenBank/DDBJ databases">
        <title>Draft genome sequence of Rhodanobacter denitrificans Yn1 isolated from gold copper mine.</title>
        <authorList>
            <person name="Yang N."/>
            <person name="Mazhar H.S."/>
            <person name="Rensing C."/>
        </authorList>
    </citation>
    <scope>NUCLEOTIDE SEQUENCE [LARGE SCALE GENOMIC DNA]</scope>
    <source>
        <strain evidence="3 4">Yn1</strain>
    </source>
</reference>
<evidence type="ECO:0000259" key="2">
    <source>
        <dbReference type="Pfam" id="PF12146"/>
    </source>
</evidence>
<protein>
    <submittedName>
        <fullName evidence="3">Alpha/beta hydrolase</fullName>
    </submittedName>
</protein>
<evidence type="ECO:0000256" key="1">
    <source>
        <dbReference type="SAM" id="Phobius"/>
    </source>
</evidence>
<comment type="caution">
    <text evidence="3">The sequence shown here is derived from an EMBL/GenBank/DDBJ whole genome shotgun (WGS) entry which is preliminary data.</text>
</comment>
<sequence>MSDHPSGHAPEPVAVIEPLVIPVTAGDGASFELLAIQPGGDWHQLLYWVPAMGIPARHYLPLAGALAARGIAVVVHEWRGIGSSNRRAGRTCNWGYRELLQDDLPAGLAAVRTRWPRAGCWLGGHSLGGQLATLHASLHPQAFAGLLLVASGAPYWRRFRHGWLIGAAYALAPLLAGLVGYLPGRRIGFGGNEARGVIADWARSGRTGRYAADGMAQDFERQLTALQLPSLALRLQDDWLGPPASLAWLLGKLGSAERLVEVVTPQDMGGLPADHFGWMKAPAAVATRLARWMEARAAPVAAQDNTAA</sequence>
<name>A0A368KF67_9GAMM</name>
<evidence type="ECO:0000313" key="4">
    <source>
        <dbReference type="Proteomes" id="UP000252387"/>
    </source>
</evidence>
<keyword evidence="1" id="KW-1133">Transmembrane helix</keyword>
<dbReference type="GO" id="GO:0016787">
    <property type="term" value="F:hydrolase activity"/>
    <property type="evidence" value="ECO:0007669"/>
    <property type="project" value="UniProtKB-KW"/>
</dbReference>
<proteinExistence type="predicted"/>
<dbReference type="SUPFAM" id="SSF53474">
    <property type="entry name" value="alpha/beta-Hydrolases"/>
    <property type="match status" value="1"/>
</dbReference>
<accession>A0A368KF67</accession>
<organism evidence="3 4">
    <name type="scientific">Rhodanobacter denitrificans</name>
    <dbReference type="NCBI Taxonomy" id="666685"/>
    <lineage>
        <taxon>Bacteria</taxon>
        <taxon>Pseudomonadati</taxon>
        <taxon>Pseudomonadota</taxon>
        <taxon>Gammaproteobacteria</taxon>
        <taxon>Lysobacterales</taxon>
        <taxon>Rhodanobacteraceae</taxon>
        <taxon>Rhodanobacter</taxon>
    </lineage>
</organism>
<keyword evidence="1" id="KW-0812">Transmembrane</keyword>
<dbReference type="AlphaFoldDB" id="A0A368KF67"/>
<keyword evidence="1" id="KW-0472">Membrane</keyword>
<gene>
    <name evidence="3" type="ORF">DEO45_06945</name>
</gene>
<dbReference type="OrthoDB" id="9785076at2"/>
<feature type="domain" description="Serine aminopeptidase S33" evidence="2">
    <location>
        <begin position="53"/>
        <end position="156"/>
    </location>
</feature>
<evidence type="ECO:0000313" key="3">
    <source>
        <dbReference type="EMBL" id="RCS30551.1"/>
    </source>
</evidence>
<dbReference type="Proteomes" id="UP000252387">
    <property type="component" value="Unassembled WGS sequence"/>
</dbReference>
<dbReference type="Gene3D" id="3.40.50.1820">
    <property type="entry name" value="alpha/beta hydrolase"/>
    <property type="match status" value="1"/>
</dbReference>
<keyword evidence="4" id="KW-1185">Reference proteome</keyword>